<reference evidence="2" key="1">
    <citation type="submission" date="2016-11" db="UniProtKB">
        <authorList>
            <consortium name="WormBaseParasite"/>
        </authorList>
    </citation>
    <scope>IDENTIFICATION</scope>
</reference>
<organism evidence="1 2">
    <name type="scientific">Heterorhabditis bacteriophora</name>
    <name type="common">Entomopathogenic nematode worm</name>
    <dbReference type="NCBI Taxonomy" id="37862"/>
    <lineage>
        <taxon>Eukaryota</taxon>
        <taxon>Metazoa</taxon>
        <taxon>Ecdysozoa</taxon>
        <taxon>Nematoda</taxon>
        <taxon>Chromadorea</taxon>
        <taxon>Rhabditida</taxon>
        <taxon>Rhabditina</taxon>
        <taxon>Rhabditomorpha</taxon>
        <taxon>Strongyloidea</taxon>
        <taxon>Heterorhabditidae</taxon>
        <taxon>Heterorhabditis</taxon>
    </lineage>
</organism>
<protein>
    <submittedName>
        <fullName evidence="2">Uncharacterized protein</fullName>
    </submittedName>
</protein>
<dbReference type="WBParaSite" id="Hba_00382">
    <property type="protein sequence ID" value="Hba_00382"/>
    <property type="gene ID" value="Hba_00382"/>
</dbReference>
<dbReference type="AlphaFoldDB" id="A0A1I7W6W3"/>
<evidence type="ECO:0000313" key="2">
    <source>
        <dbReference type="WBParaSite" id="Hba_00382"/>
    </source>
</evidence>
<dbReference type="Proteomes" id="UP000095283">
    <property type="component" value="Unplaced"/>
</dbReference>
<proteinExistence type="predicted"/>
<sequence>MVGMKNLRKNIMLVKKYILTKEREIANSIMQPIMFNYLCCTQPSSTYNNNLRYESCKI</sequence>
<keyword evidence="1" id="KW-1185">Reference proteome</keyword>
<name>A0A1I7W6W3_HETBA</name>
<accession>A0A1I7W6W3</accession>
<evidence type="ECO:0000313" key="1">
    <source>
        <dbReference type="Proteomes" id="UP000095283"/>
    </source>
</evidence>